<dbReference type="EMBL" id="JAKWBI020000166">
    <property type="protein sequence ID" value="KAJ2900763.1"/>
    <property type="molecule type" value="Genomic_DNA"/>
</dbReference>
<organism evidence="10 11">
    <name type="scientific">Zalerion maritima</name>
    <dbReference type="NCBI Taxonomy" id="339359"/>
    <lineage>
        <taxon>Eukaryota</taxon>
        <taxon>Fungi</taxon>
        <taxon>Dikarya</taxon>
        <taxon>Ascomycota</taxon>
        <taxon>Pezizomycotina</taxon>
        <taxon>Sordariomycetes</taxon>
        <taxon>Lulworthiomycetidae</taxon>
        <taxon>Lulworthiales</taxon>
        <taxon>Lulworthiaceae</taxon>
        <taxon>Zalerion</taxon>
    </lineage>
</organism>
<feature type="transmembrane region" description="Helical" evidence="6">
    <location>
        <begin position="20"/>
        <end position="43"/>
    </location>
</feature>
<dbReference type="GO" id="GO:0030134">
    <property type="term" value="C:COPII-coated ER to Golgi transport vesicle"/>
    <property type="evidence" value="ECO:0007669"/>
    <property type="project" value="TreeGrafter"/>
</dbReference>
<evidence type="ECO:0000259" key="9">
    <source>
        <dbReference type="Pfam" id="PF13850"/>
    </source>
</evidence>
<name>A0AAD5WRE2_9PEZI</name>
<dbReference type="PANTHER" id="PTHR10984:SF25">
    <property type="entry name" value="ENDOPLASMIC RETICULUM-GOLGI INTERMEDIATE COMPARTMENT PROTEIN 3"/>
    <property type="match status" value="1"/>
</dbReference>
<dbReference type="GO" id="GO:0005789">
    <property type="term" value="C:endoplasmic reticulum membrane"/>
    <property type="evidence" value="ECO:0007669"/>
    <property type="project" value="UniProtKB-SubCell"/>
</dbReference>
<dbReference type="GO" id="GO:0033116">
    <property type="term" value="C:endoplasmic reticulum-Golgi intermediate compartment membrane"/>
    <property type="evidence" value="ECO:0007669"/>
    <property type="project" value="UniProtKB-SubCell"/>
</dbReference>
<comment type="subcellular location">
    <subcellularLocation>
        <location evidence="6">Endoplasmic reticulum membrane</location>
        <topology evidence="6">Multi-pass membrane protein</topology>
    </subcellularLocation>
    <subcellularLocation>
        <location evidence="6">Endoplasmic reticulum-Golgi intermediate compartment membrane</location>
        <topology evidence="6">Multi-pass membrane protein</topology>
    </subcellularLocation>
    <subcellularLocation>
        <location evidence="6">Golgi apparatus membrane</location>
        <topology evidence="6">Multi-pass membrane protein</topology>
    </subcellularLocation>
    <subcellularLocation>
        <location evidence="1">Membrane</location>
        <topology evidence="1">Multi-pass membrane protein</topology>
    </subcellularLocation>
</comment>
<sequence>MAPKSRFTRLDAFTKTVDEARIRTTSGGIVTILSLFVVFWLAWGEWADYRTIVVHPELIVDKGRSERMEIHLNITFPNMPCELLTLDVMDVSGEQQHGVMHGVRKFRLRPTSEGGGVIDSKSLELHGETAEHLDPDYCGPCYGAKAPTDASKPACCNTCDEVREAYAQASWAFGRGEGVEQCEREHYAEKLDEQRKEGCRIEGGLRVNKVVGNFHLAPGRSFSNGNLHVHDLKNYWDTPIKGGHHFSHTIHSLRFGPQLPDEVIKRLGSASLPWTNHHLNPLDGTTQQTDDATFNYMYFVKIVPTSYLPLGWEPKPYNTINPAEEKADLGILGVSGDGSIESHQYSVTSHKRSMQGGDDSAEGHGERLHSRGGIPGVFFSYDLSPLKVVNREERAKSFTGFLTGLCAVIGGTLTVAAAVDRGVFEGAARLKKLGSKDL</sequence>
<evidence type="ECO:0000256" key="5">
    <source>
        <dbReference type="ARBA" id="ARBA00023136"/>
    </source>
</evidence>
<gene>
    <name evidence="10" type="ORF">MKZ38_002254</name>
</gene>
<dbReference type="Pfam" id="PF13850">
    <property type="entry name" value="ERGIC_N"/>
    <property type="match status" value="1"/>
</dbReference>
<dbReference type="InterPro" id="IPR012936">
    <property type="entry name" value="Erv_C"/>
</dbReference>
<keyword evidence="6" id="KW-0256">Endoplasmic reticulum</keyword>
<comment type="caution">
    <text evidence="10">The sequence shown here is derived from an EMBL/GenBank/DDBJ whole genome shotgun (WGS) entry which is preliminary data.</text>
</comment>
<evidence type="ECO:0000256" key="1">
    <source>
        <dbReference type="ARBA" id="ARBA00004141"/>
    </source>
</evidence>
<keyword evidence="4 6" id="KW-1133">Transmembrane helix</keyword>
<feature type="domain" description="Endoplasmic reticulum vesicle transporter N-terminal" evidence="9">
    <location>
        <begin position="8"/>
        <end position="96"/>
    </location>
</feature>
<dbReference type="InterPro" id="IPR045888">
    <property type="entry name" value="Erv"/>
</dbReference>
<evidence type="ECO:0000256" key="4">
    <source>
        <dbReference type="ARBA" id="ARBA00022989"/>
    </source>
</evidence>
<keyword evidence="11" id="KW-1185">Reference proteome</keyword>
<dbReference type="Pfam" id="PF07970">
    <property type="entry name" value="COPIIcoated_ERV"/>
    <property type="match status" value="1"/>
</dbReference>
<comment type="similarity">
    <text evidence="2 6">Belongs to the ERGIC family.</text>
</comment>
<keyword evidence="3 6" id="KW-0812">Transmembrane</keyword>
<proteinExistence type="inferred from homology"/>
<feature type="region of interest" description="Disordered" evidence="7">
    <location>
        <begin position="348"/>
        <end position="367"/>
    </location>
</feature>
<comment type="caution">
    <text evidence="6">Lacks conserved residue(s) required for the propagation of feature annotation.</text>
</comment>
<evidence type="ECO:0000313" key="10">
    <source>
        <dbReference type="EMBL" id="KAJ2900763.1"/>
    </source>
</evidence>
<protein>
    <recommendedName>
        <fullName evidence="6">Endoplasmic reticulum-Golgi intermediate compartment protein</fullName>
    </recommendedName>
</protein>
<evidence type="ECO:0000313" key="11">
    <source>
        <dbReference type="Proteomes" id="UP001201980"/>
    </source>
</evidence>
<dbReference type="GO" id="GO:0000139">
    <property type="term" value="C:Golgi membrane"/>
    <property type="evidence" value="ECO:0007669"/>
    <property type="project" value="UniProtKB-SubCell"/>
</dbReference>
<dbReference type="GO" id="GO:0006890">
    <property type="term" value="P:retrograde vesicle-mediated transport, Golgi to endoplasmic reticulum"/>
    <property type="evidence" value="ECO:0007669"/>
    <property type="project" value="TreeGrafter"/>
</dbReference>
<feature type="domain" description="Endoplasmic reticulum vesicle transporter C-terminal" evidence="8">
    <location>
        <begin position="141"/>
        <end position="420"/>
    </location>
</feature>
<dbReference type="PANTHER" id="PTHR10984">
    <property type="entry name" value="ENDOPLASMIC RETICULUM-GOLGI INTERMEDIATE COMPARTMENT PROTEIN"/>
    <property type="match status" value="1"/>
</dbReference>
<dbReference type="AlphaFoldDB" id="A0AAD5WRE2"/>
<evidence type="ECO:0000256" key="2">
    <source>
        <dbReference type="ARBA" id="ARBA00005648"/>
    </source>
</evidence>
<dbReference type="GO" id="GO:0006888">
    <property type="term" value="P:endoplasmic reticulum to Golgi vesicle-mediated transport"/>
    <property type="evidence" value="ECO:0007669"/>
    <property type="project" value="UniProtKB-UniRule"/>
</dbReference>
<comment type="function">
    <text evidence="6">Plays a role in transport between endoplasmic reticulum and Golgi.</text>
</comment>
<evidence type="ECO:0000256" key="3">
    <source>
        <dbReference type="ARBA" id="ARBA00022692"/>
    </source>
</evidence>
<keyword evidence="6" id="KW-0813">Transport</keyword>
<dbReference type="Proteomes" id="UP001201980">
    <property type="component" value="Unassembled WGS sequence"/>
</dbReference>
<keyword evidence="6" id="KW-0333">Golgi apparatus</keyword>
<dbReference type="InterPro" id="IPR039542">
    <property type="entry name" value="Erv_N"/>
</dbReference>
<accession>A0AAD5WRE2</accession>
<evidence type="ECO:0000256" key="6">
    <source>
        <dbReference type="RuleBase" id="RU369013"/>
    </source>
</evidence>
<keyword evidence="6" id="KW-0931">ER-Golgi transport</keyword>
<keyword evidence="5 6" id="KW-0472">Membrane</keyword>
<reference evidence="10" key="1">
    <citation type="submission" date="2022-07" db="EMBL/GenBank/DDBJ databases">
        <title>Draft genome sequence of Zalerion maritima ATCC 34329, a (micro)plastics degrading marine fungus.</title>
        <authorList>
            <person name="Paco A."/>
            <person name="Goncalves M.F.M."/>
            <person name="Rocha-Santos T.A.P."/>
            <person name="Alves A."/>
        </authorList>
    </citation>
    <scope>NUCLEOTIDE SEQUENCE</scope>
    <source>
        <strain evidence="10">ATCC 34329</strain>
    </source>
</reference>
<evidence type="ECO:0000256" key="7">
    <source>
        <dbReference type="SAM" id="MobiDB-lite"/>
    </source>
</evidence>
<evidence type="ECO:0000259" key="8">
    <source>
        <dbReference type="Pfam" id="PF07970"/>
    </source>
</evidence>